<organism evidence="3 4">
    <name type="scientific">Rhynchospora pubera</name>
    <dbReference type="NCBI Taxonomy" id="906938"/>
    <lineage>
        <taxon>Eukaryota</taxon>
        <taxon>Viridiplantae</taxon>
        <taxon>Streptophyta</taxon>
        <taxon>Embryophyta</taxon>
        <taxon>Tracheophyta</taxon>
        <taxon>Spermatophyta</taxon>
        <taxon>Magnoliopsida</taxon>
        <taxon>Liliopsida</taxon>
        <taxon>Poales</taxon>
        <taxon>Cyperaceae</taxon>
        <taxon>Cyperoideae</taxon>
        <taxon>Rhynchosporeae</taxon>
        <taxon>Rhynchospora</taxon>
    </lineage>
</organism>
<dbReference type="InterPro" id="IPR042086">
    <property type="entry name" value="MeTrfase_capping"/>
</dbReference>
<dbReference type="Proteomes" id="UP001140206">
    <property type="component" value="Chromosome 2"/>
</dbReference>
<dbReference type="Gene3D" id="3.40.50.150">
    <property type="entry name" value="Vaccinia Virus protein VP39"/>
    <property type="match status" value="1"/>
</dbReference>
<dbReference type="EMBL" id="JAMFTS010000002">
    <property type="protein sequence ID" value="KAJ4798836.1"/>
    <property type="molecule type" value="Genomic_DNA"/>
</dbReference>
<dbReference type="GO" id="GO:0032259">
    <property type="term" value="P:methylation"/>
    <property type="evidence" value="ECO:0007669"/>
    <property type="project" value="UniProtKB-KW"/>
</dbReference>
<keyword evidence="2" id="KW-0460">Magnesium</keyword>
<evidence type="ECO:0000313" key="4">
    <source>
        <dbReference type="Proteomes" id="UP001140206"/>
    </source>
</evidence>
<accession>A0AAV8G6E6</accession>
<reference evidence="3" key="1">
    <citation type="submission" date="2022-08" db="EMBL/GenBank/DDBJ databases">
        <authorList>
            <person name="Marques A."/>
        </authorList>
    </citation>
    <scope>NUCLEOTIDE SEQUENCE</scope>
    <source>
        <strain evidence="3">RhyPub2mFocal</strain>
        <tissue evidence="3">Leaves</tissue>
    </source>
</reference>
<dbReference type="GO" id="GO:0046872">
    <property type="term" value="F:metal ion binding"/>
    <property type="evidence" value="ECO:0007669"/>
    <property type="project" value="UniProtKB-KW"/>
</dbReference>
<evidence type="ECO:0000256" key="2">
    <source>
        <dbReference type="ARBA" id="ARBA00022842"/>
    </source>
</evidence>
<evidence type="ECO:0000256" key="1">
    <source>
        <dbReference type="ARBA" id="ARBA00022723"/>
    </source>
</evidence>
<dbReference type="Pfam" id="PF03492">
    <property type="entry name" value="Methyltransf_7"/>
    <property type="match status" value="1"/>
</dbReference>
<comment type="caution">
    <text evidence="3">The sequence shown here is derived from an EMBL/GenBank/DDBJ whole genome shotgun (WGS) entry which is preliminary data.</text>
</comment>
<dbReference type="AlphaFoldDB" id="A0AAV8G6E6"/>
<keyword evidence="4" id="KW-1185">Reference proteome</keyword>
<protein>
    <submittedName>
        <fullName evidence="3">S-adenosyl-L-methionine-dependent methyltransferases superfamily protein</fullName>
    </submittedName>
</protein>
<name>A0AAV8G6E6_9POAL</name>
<proteinExistence type="predicted"/>
<dbReference type="SUPFAM" id="SSF53335">
    <property type="entry name" value="S-adenosyl-L-methionine-dependent methyltransferases"/>
    <property type="match status" value="1"/>
</dbReference>
<dbReference type="Gene3D" id="1.10.1200.270">
    <property type="entry name" value="Methyltransferase, alpha-helical capping domain"/>
    <property type="match status" value="1"/>
</dbReference>
<gene>
    <name evidence="3" type="ORF">LUZ62_050082</name>
</gene>
<dbReference type="InterPro" id="IPR029063">
    <property type="entry name" value="SAM-dependent_MTases_sf"/>
</dbReference>
<evidence type="ECO:0000313" key="3">
    <source>
        <dbReference type="EMBL" id="KAJ4798836.1"/>
    </source>
</evidence>
<dbReference type="GO" id="GO:0008168">
    <property type="term" value="F:methyltransferase activity"/>
    <property type="evidence" value="ECO:0007669"/>
    <property type="project" value="UniProtKB-KW"/>
</dbReference>
<dbReference type="InterPro" id="IPR005299">
    <property type="entry name" value="MeTrfase_7"/>
</dbReference>
<keyword evidence="1" id="KW-0479">Metal-binding</keyword>
<keyword evidence="3" id="KW-0808">Transferase</keyword>
<sequence>MKVEKHLHMTGGAGDSSYAVNSKIQEKAILKITPILDEAVTEVHKTLLPKKMVVADLGCSSGPNTFLVLTQVMKIIAKQCRLLELQPPEMQFFLNDLPGNDFNNIFQSLDYFEESVKTEKGAICVPHFVAGLPGSFYKRLFPSQSVHFFHSSYSLMWISQVPEGLESNGELHVSPNKGNIYIGKASPPLVVKLYQAQFNRDFSLFLKLRFNELVPGGQMVLAFLGRKIKNIYNGELSSLWGLVSESLHSMVLEGIVEEKKLDSFNLPFYAPSMEEAKEVINAQGLFDIIHMQMFESNWDPYDDSDDDFVIDHVQSGANFAMCIRSVLEPIIGSHFGSSIVDELFSRFAMNVAKHLVKEKTKLPKIWAIFNKNQSDVALSLSASSPSLICLSFSPSVHLELTPSELVASVLVLRCGWMAWHSRFDYPIAMKHLLPLTSVMSHTRRASPLLVDRRRLLTP</sequence>
<dbReference type="PANTHER" id="PTHR31009">
    <property type="entry name" value="S-ADENOSYL-L-METHIONINE:CARBOXYL METHYLTRANSFERASE FAMILY PROTEIN"/>
    <property type="match status" value="1"/>
</dbReference>
<keyword evidence="3" id="KW-0489">Methyltransferase</keyword>